<gene>
    <name evidence="1" type="ORF">BRADI_4g13351v3</name>
</gene>
<name>A0A2K2CMJ1_BRADI</name>
<reference evidence="1 2" key="1">
    <citation type="journal article" date="2010" name="Nature">
        <title>Genome sequencing and analysis of the model grass Brachypodium distachyon.</title>
        <authorList>
            <consortium name="International Brachypodium Initiative"/>
        </authorList>
    </citation>
    <scope>NUCLEOTIDE SEQUENCE [LARGE SCALE GENOMIC DNA]</scope>
    <source>
        <strain evidence="1 2">Bd21</strain>
    </source>
</reference>
<dbReference type="InParanoid" id="A0A2K2CMJ1"/>
<reference evidence="1" key="2">
    <citation type="submission" date="2017-06" db="EMBL/GenBank/DDBJ databases">
        <title>WGS assembly of Brachypodium distachyon.</title>
        <authorList>
            <consortium name="The International Brachypodium Initiative"/>
            <person name="Lucas S."/>
            <person name="Harmon-Smith M."/>
            <person name="Lail K."/>
            <person name="Tice H."/>
            <person name="Grimwood J."/>
            <person name="Bruce D."/>
            <person name="Barry K."/>
            <person name="Shu S."/>
            <person name="Lindquist E."/>
            <person name="Wang M."/>
            <person name="Pitluck S."/>
            <person name="Vogel J.P."/>
            <person name="Garvin D.F."/>
            <person name="Mockler T.C."/>
            <person name="Schmutz J."/>
            <person name="Rokhsar D."/>
            <person name="Bevan M.W."/>
        </authorList>
    </citation>
    <scope>NUCLEOTIDE SEQUENCE</scope>
    <source>
        <strain evidence="1">Bd21</strain>
    </source>
</reference>
<reference evidence="2" key="3">
    <citation type="submission" date="2018-08" db="UniProtKB">
        <authorList>
            <consortium name="EnsemblPlants"/>
        </authorList>
    </citation>
    <scope>IDENTIFICATION</scope>
    <source>
        <strain evidence="2">cv. Bd21</strain>
    </source>
</reference>
<proteinExistence type="predicted"/>
<dbReference type="EnsemblPlants" id="PNT63241">
    <property type="protein sequence ID" value="PNT63241"/>
    <property type="gene ID" value="BRADI_4g13351v3"/>
</dbReference>
<accession>A0A2K2CMJ1</accession>
<dbReference type="AlphaFoldDB" id="A0A2K2CMJ1"/>
<keyword evidence="3" id="KW-1185">Reference proteome</keyword>
<evidence type="ECO:0000313" key="2">
    <source>
        <dbReference type="EnsemblPlants" id="PNT63241"/>
    </source>
</evidence>
<evidence type="ECO:0000313" key="3">
    <source>
        <dbReference type="Proteomes" id="UP000008810"/>
    </source>
</evidence>
<dbReference type="EMBL" id="CM000883">
    <property type="protein sequence ID" value="PNT63241.1"/>
    <property type="molecule type" value="Genomic_DNA"/>
</dbReference>
<dbReference type="Gramene" id="PNT63241">
    <property type="protein sequence ID" value="PNT63241"/>
    <property type="gene ID" value="BRADI_4g13351v3"/>
</dbReference>
<protein>
    <submittedName>
        <fullName evidence="1 2">Uncharacterized protein</fullName>
    </submittedName>
</protein>
<sequence>MLGRYLSFVAHFESMLPSCRSSPSLGKAILQWRVCVTFMHDRRALVVYFPMDGNGATS</sequence>
<evidence type="ECO:0000313" key="1">
    <source>
        <dbReference type="EMBL" id="PNT63241.1"/>
    </source>
</evidence>
<dbReference type="Proteomes" id="UP000008810">
    <property type="component" value="Chromosome 4"/>
</dbReference>
<organism evidence="1">
    <name type="scientific">Brachypodium distachyon</name>
    <name type="common">Purple false brome</name>
    <name type="synonym">Trachynia distachya</name>
    <dbReference type="NCBI Taxonomy" id="15368"/>
    <lineage>
        <taxon>Eukaryota</taxon>
        <taxon>Viridiplantae</taxon>
        <taxon>Streptophyta</taxon>
        <taxon>Embryophyta</taxon>
        <taxon>Tracheophyta</taxon>
        <taxon>Spermatophyta</taxon>
        <taxon>Magnoliopsida</taxon>
        <taxon>Liliopsida</taxon>
        <taxon>Poales</taxon>
        <taxon>Poaceae</taxon>
        <taxon>BOP clade</taxon>
        <taxon>Pooideae</taxon>
        <taxon>Stipodae</taxon>
        <taxon>Brachypodieae</taxon>
        <taxon>Brachypodium</taxon>
    </lineage>
</organism>